<comment type="caution">
    <text evidence="2">The sequence shown here is derived from an EMBL/GenBank/DDBJ whole genome shotgun (WGS) entry which is preliminary data.</text>
</comment>
<organism evidence="2 3">
    <name type="scientific">Nepenthes gracilis</name>
    <name type="common">Slender pitcher plant</name>
    <dbReference type="NCBI Taxonomy" id="150966"/>
    <lineage>
        <taxon>Eukaryota</taxon>
        <taxon>Viridiplantae</taxon>
        <taxon>Streptophyta</taxon>
        <taxon>Embryophyta</taxon>
        <taxon>Tracheophyta</taxon>
        <taxon>Spermatophyta</taxon>
        <taxon>Magnoliopsida</taxon>
        <taxon>eudicotyledons</taxon>
        <taxon>Gunneridae</taxon>
        <taxon>Pentapetalae</taxon>
        <taxon>Caryophyllales</taxon>
        <taxon>Nepenthaceae</taxon>
        <taxon>Nepenthes</taxon>
    </lineage>
</organism>
<name>A0AAD3XHI1_NEPGR</name>
<dbReference type="Proteomes" id="UP001279734">
    <property type="component" value="Unassembled WGS sequence"/>
</dbReference>
<protein>
    <submittedName>
        <fullName evidence="2">Uncharacterized protein</fullName>
    </submittedName>
</protein>
<sequence length="98" mass="10395">MGPTTIPATDSFCYTTPVLSSHAEESRGHAVATTAMQTQLKQGGCNIPSVPPVPTRSQPSAPSGSASDHHTLTPTRATQQKEQHKCQPNLILIPYNTS</sequence>
<evidence type="ECO:0000313" key="3">
    <source>
        <dbReference type="Proteomes" id="UP001279734"/>
    </source>
</evidence>
<proteinExistence type="predicted"/>
<dbReference type="AlphaFoldDB" id="A0AAD3XHI1"/>
<gene>
    <name evidence="2" type="ORF">Nepgr_006594</name>
</gene>
<keyword evidence="3" id="KW-1185">Reference proteome</keyword>
<feature type="region of interest" description="Disordered" evidence="1">
    <location>
        <begin position="42"/>
        <end position="98"/>
    </location>
</feature>
<evidence type="ECO:0000256" key="1">
    <source>
        <dbReference type="SAM" id="MobiDB-lite"/>
    </source>
</evidence>
<evidence type="ECO:0000313" key="2">
    <source>
        <dbReference type="EMBL" id="GMH04754.1"/>
    </source>
</evidence>
<accession>A0AAD3XHI1</accession>
<dbReference type="EMBL" id="BSYO01000005">
    <property type="protein sequence ID" value="GMH04754.1"/>
    <property type="molecule type" value="Genomic_DNA"/>
</dbReference>
<feature type="compositionally biased region" description="Polar residues" evidence="1">
    <location>
        <begin position="55"/>
        <end position="78"/>
    </location>
</feature>
<reference evidence="2" key="1">
    <citation type="submission" date="2023-05" db="EMBL/GenBank/DDBJ databases">
        <title>Nepenthes gracilis genome sequencing.</title>
        <authorList>
            <person name="Fukushima K."/>
        </authorList>
    </citation>
    <scope>NUCLEOTIDE SEQUENCE</scope>
    <source>
        <strain evidence="2">SING2019-196</strain>
    </source>
</reference>